<organism evidence="9 10">
    <name type="scientific">Corynebacterium variabile</name>
    <dbReference type="NCBI Taxonomy" id="1727"/>
    <lineage>
        <taxon>Bacteria</taxon>
        <taxon>Bacillati</taxon>
        <taxon>Actinomycetota</taxon>
        <taxon>Actinomycetes</taxon>
        <taxon>Mycobacteriales</taxon>
        <taxon>Corynebacteriaceae</taxon>
        <taxon>Corynebacterium</taxon>
    </lineage>
</organism>
<dbReference type="SUPFAM" id="SSF50249">
    <property type="entry name" value="Nucleic acid-binding proteins"/>
    <property type="match status" value="1"/>
</dbReference>
<keyword evidence="9" id="KW-0378">Hydrolase</keyword>
<keyword evidence="10" id="KW-1185">Reference proteome</keyword>
<dbReference type="GO" id="GO:0016787">
    <property type="term" value="F:hydrolase activity"/>
    <property type="evidence" value="ECO:0007669"/>
    <property type="project" value="UniProtKB-KW"/>
</dbReference>
<dbReference type="Gene3D" id="1.10.150.20">
    <property type="entry name" value="5' to 3' exonuclease, C-terminal subdomain"/>
    <property type="match status" value="1"/>
</dbReference>
<dbReference type="Gene3D" id="2.40.50.140">
    <property type="entry name" value="Nucleic acid-binding proteins"/>
    <property type="match status" value="1"/>
</dbReference>
<gene>
    <name evidence="6" type="primary">ruvA</name>
    <name evidence="9" type="ORF">CVAR292_00851</name>
</gene>
<proteinExistence type="inferred from homology"/>
<dbReference type="InterPro" id="IPR013849">
    <property type="entry name" value="DNA_helicase_Holl-junc_RuvA_I"/>
</dbReference>
<evidence type="ECO:0000259" key="8">
    <source>
        <dbReference type="Pfam" id="PF07499"/>
    </source>
</evidence>
<feature type="domain" description="DNA helicase Holliday junction RuvA type" evidence="7">
    <location>
        <begin position="1"/>
        <end position="60"/>
    </location>
</feature>
<dbReference type="Proteomes" id="UP000182498">
    <property type="component" value="Unassembled WGS sequence"/>
</dbReference>
<protein>
    <recommendedName>
        <fullName evidence="6">Holliday junction branch migration complex subunit RuvA</fullName>
    </recommendedName>
</protein>
<dbReference type="EMBL" id="FAUH01000004">
    <property type="protein sequence ID" value="CUU65525.1"/>
    <property type="molecule type" value="Genomic_DNA"/>
</dbReference>
<dbReference type="GO" id="GO:0009378">
    <property type="term" value="F:four-way junction helicase activity"/>
    <property type="evidence" value="ECO:0007669"/>
    <property type="project" value="InterPro"/>
</dbReference>
<evidence type="ECO:0000256" key="4">
    <source>
        <dbReference type="ARBA" id="ARBA00023172"/>
    </source>
</evidence>
<accession>A0A0X2NJ58</accession>
<evidence type="ECO:0000313" key="10">
    <source>
        <dbReference type="Proteomes" id="UP000182498"/>
    </source>
</evidence>
<evidence type="ECO:0000313" key="9">
    <source>
        <dbReference type="EMBL" id="CUU65525.1"/>
    </source>
</evidence>
<dbReference type="GO" id="GO:0009379">
    <property type="term" value="C:Holliday junction helicase complex"/>
    <property type="evidence" value="ECO:0007669"/>
    <property type="project" value="InterPro"/>
</dbReference>
<keyword evidence="1 6" id="KW-0963">Cytoplasm</keyword>
<dbReference type="OrthoDB" id="5293449at2"/>
<dbReference type="GO" id="GO:0006281">
    <property type="term" value="P:DNA repair"/>
    <property type="evidence" value="ECO:0007669"/>
    <property type="project" value="UniProtKB-UniRule"/>
</dbReference>
<dbReference type="GO" id="GO:0005737">
    <property type="term" value="C:cytoplasm"/>
    <property type="evidence" value="ECO:0007669"/>
    <property type="project" value="UniProtKB-SubCell"/>
</dbReference>
<evidence type="ECO:0000259" key="7">
    <source>
        <dbReference type="Pfam" id="PF01330"/>
    </source>
</evidence>
<dbReference type="InterPro" id="IPR036267">
    <property type="entry name" value="RuvA_C_sf"/>
</dbReference>
<dbReference type="InterPro" id="IPR000085">
    <property type="entry name" value="RuvA"/>
</dbReference>
<name>A0A0X2NJ58_9CORY</name>
<dbReference type="CDD" id="cd14332">
    <property type="entry name" value="UBA_RuvA_C"/>
    <property type="match status" value="1"/>
</dbReference>
<dbReference type="GO" id="GO:0000400">
    <property type="term" value="F:four-way junction DNA binding"/>
    <property type="evidence" value="ECO:0007669"/>
    <property type="project" value="UniProtKB-UniRule"/>
</dbReference>
<dbReference type="Pfam" id="PF14520">
    <property type="entry name" value="HHH_5"/>
    <property type="match status" value="1"/>
</dbReference>
<evidence type="ECO:0000256" key="2">
    <source>
        <dbReference type="ARBA" id="ARBA00022763"/>
    </source>
</evidence>
<comment type="similarity">
    <text evidence="6">Belongs to the RuvA family.</text>
</comment>
<sequence length="214" mass="21725">MIASLRGAVVDKGLDHVVIECAGVGYLCQATARTLADLPRGEEVFVLTTMVVREDSQTLYAFPDVASRELFALVQSVSGVGARMAMALLSVLTPAEIAAAVAEGDVKTLQRAPGVGKRLADRMAVDLKGKLDAYAVAQPSGAPGDAVDLTSGDAAVDDAVTAQVVEALVGLGFPEASAADTVTSLVAETGGGDGSSPDASVLLRSALSRLGGRR</sequence>
<dbReference type="Gene3D" id="1.10.8.10">
    <property type="entry name" value="DNA helicase RuvA subunit, C-terminal domain"/>
    <property type="match status" value="1"/>
</dbReference>
<dbReference type="SUPFAM" id="SSF46929">
    <property type="entry name" value="DNA helicase RuvA subunit, C-terminal domain"/>
    <property type="match status" value="1"/>
</dbReference>
<comment type="function">
    <text evidence="6">The RuvA-RuvB-RuvC complex processes Holliday junction (HJ) DNA during genetic recombination and DNA repair, while the RuvA-RuvB complex plays an important role in the rescue of blocked DNA replication forks via replication fork reversal (RFR). RuvA specifically binds to HJ cruciform DNA, conferring on it an open structure. The RuvB hexamer acts as an ATP-dependent pump, pulling dsDNA into and through the RuvAB complex. HJ branch migration allows RuvC to scan DNA until it finds its consensus sequence, where it cleaves and resolves the cruciform DNA.</text>
</comment>
<reference evidence="10" key="1">
    <citation type="submission" date="2015-11" db="EMBL/GenBank/DDBJ databases">
        <authorList>
            <person name="Dugat-Bony E."/>
        </authorList>
    </citation>
    <scope>NUCLEOTIDE SEQUENCE [LARGE SCALE GENOMIC DNA]</scope>
    <source>
        <strain evidence="10">Mu292</strain>
    </source>
</reference>
<keyword evidence="5 6" id="KW-0234">DNA repair</keyword>
<comment type="subunit">
    <text evidence="6">Homotetramer. Forms an RuvA(8)-RuvB(12)-Holliday junction (HJ) complex. HJ DNA is sandwiched between 2 RuvA tetramers; dsDNA enters through RuvA and exits via RuvB. An RuvB hexamer assembles on each DNA strand where it exits the tetramer. Each RuvB hexamer is contacted by two RuvA subunits (via domain III) on 2 adjacent RuvB subunits; this complex drives branch migration. In the full resolvosome a probable DNA-RuvA(4)-RuvB(12)-RuvC(2) complex forms which resolves the HJ.</text>
</comment>
<keyword evidence="9" id="KW-0347">Helicase</keyword>
<dbReference type="AlphaFoldDB" id="A0A0X2NJ58"/>
<evidence type="ECO:0000256" key="1">
    <source>
        <dbReference type="ARBA" id="ARBA00022490"/>
    </source>
</evidence>
<keyword evidence="3 6" id="KW-0238">DNA-binding</keyword>
<dbReference type="RefSeq" id="WP_073883680.1">
    <property type="nucleotide sequence ID" value="NZ_DAMCIH010000001.1"/>
</dbReference>
<dbReference type="InterPro" id="IPR012340">
    <property type="entry name" value="NA-bd_OB-fold"/>
</dbReference>
<evidence type="ECO:0000256" key="3">
    <source>
        <dbReference type="ARBA" id="ARBA00023125"/>
    </source>
</evidence>
<dbReference type="GO" id="GO:0048476">
    <property type="term" value="C:Holliday junction resolvase complex"/>
    <property type="evidence" value="ECO:0007669"/>
    <property type="project" value="UniProtKB-UniRule"/>
</dbReference>
<dbReference type="GO" id="GO:0005524">
    <property type="term" value="F:ATP binding"/>
    <property type="evidence" value="ECO:0007669"/>
    <property type="project" value="InterPro"/>
</dbReference>
<comment type="caution">
    <text evidence="6">Lacks conserved residue(s) required for the propagation of feature annotation.</text>
</comment>
<keyword evidence="4 6" id="KW-0233">DNA recombination</keyword>
<keyword evidence="9" id="KW-0067">ATP-binding</keyword>
<dbReference type="HAMAP" id="MF_00031">
    <property type="entry name" value="DNA_HJ_migration_RuvA"/>
    <property type="match status" value="1"/>
</dbReference>
<keyword evidence="9" id="KW-0547">Nucleotide-binding</keyword>
<comment type="subcellular location">
    <subcellularLocation>
        <location evidence="6">Cytoplasm</location>
    </subcellularLocation>
</comment>
<dbReference type="SUPFAM" id="SSF47781">
    <property type="entry name" value="RuvA domain 2-like"/>
    <property type="match status" value="1"/>
</dbReference>
<feature type="region of interest" description="Domain III" evidence="6">
    <location>
        <begin position="151"/>
        <end position="214"/>
    </location>
</feature>
<comment type="domain">
    <text evidence="6">Has three domains with a flexible linker between the domains II and III and assumes an 'L' shape. Domain III is highly mobile and contacts RuvB.</text>
</comment>
<evidence type="ECO:0000256" key="5">
    <source>
        <dbReference type="ARBA" id="ARBA00023204"/>
    </source>
</evidence>
<evidence type="ECO:0000256" key="6">
    <source>
        <dbReference type="HAMAP-Rule" id="MF_00031"/>
    </source>
</evidence>
<dbReference type="InterPro" id="IPR010994">
    <property type="entry name" value="RuvA_2-like"/>
</dbReference>
<dbReference type="GO" id="GO:0006310">
    <property type="term" value="P:DNA recombination"/>
    <property type="evidence" value="ECO:0007669"/>
    <property type="project" value="UniProtKB-UniRule"/>
</dbReference>
<keyword evidence="2 6" id="KW-0227">DNA damage</keyword>
<dbReference type="Pfam" id="PF07499">
    <property type="entry name" value="RuvA_C"/>
    <property type="match status" value="1"/>
</dbReference>
<dbReference type="Pfam" id="PF01330">
    <property type="entry name" value="RuvA_N"/>
    <property type="match status" value="1"/>
</dbReference>
<dbReference type="NCBIfam" id="TIGR00084">
    <property type="entry name" value="ruvA"/>
    <property type="match status" value="1"/>
</dbReference>
<dbReference type="InterPro" id="IPR011114">
    <property type="entry name" value="RuvA_C"/>
</dbReference>
<feature type="domain" description="Holliday junction DNA helicase RuvA C-terminal" evidence="8">
    <location>
        <begin position="160"/>
        <end position="210"/>
    </location>
</feature>